<dbReference type="PANTHER" id="PTHR43847:SF1">
    <property type="entry name" value="BLL3993 PROTEIN"/>
    <property type="match status" value="1"/>
</dbReference>
<proteinExistence type="predicted"/>
<feature type="transmembrane region" description="Helical" evidence="5">
    <location>
        <begin position="80"/>
        <end position="100"/>
    </location>
</feature>
<dbReference type="InterPro" id="IPR052527">
    <property type="entry name" value="Metal_cation-efflux_comp"/>
</dbReference>
<dbReference type="GO" id="GO:0008168">
    <property type="term" value="F:methyltransferase activity"/>
    <property type="evidence" value="ECO:0007669"/>
    <property type="project" value="UniProtKB-KW"/>
</dbReference>
<keyword evidence="2 5" id="KW-0812">Transmembrane</keyword>
<evidence type="ECO:0000256" key="4">
    <source>
        <dbReference type="ARBA" id="ARBA00023136"/>
    </source>
</evidence>
<dbReference type="EMBL" id="CP000804">
    <property type="protein sequence ID" value="ABU59582.1"/>
    <property type="molecule type" value="Genomic_DNA"/>
</dbReference>
<sequence length="193" mass="21686">MTSMRHRQSSLVLWRRHMPVALCDVMVMIQKARSLMQTFIERGGWWVSAQFGLLFALVLAPSELPWLPALSFLREQGALIAGFILGGCGVALAGAGLLHLGANLTPFPRPRDNGALVQHGVYAIVRHPIYSGIILGAFGWSLVRGSSVALALSAALLIFFHFKSRREERWLVERYPEYADYQQRVKKIIPFIW</sequence>
<evidence type="ECO:0000256" key="1">
    <source>
        <dbReference type="ARBA" id="ARBA00004127"/>
    </source>
</evidence>
<feature type="transmembrane region" description="Helical" evidence="5">
    <location>
        <begin position="146"/>
        <end position="162"/>
    </location>
</feature>
<dbReference type="Pfam" id="PF04191">
    <property type="entry name" value="PEMT"/>
    <property type="match status" value="1"/>
</dbReference>
<dbReference type="Proteomes" id="UP000000263">
    <property type="component" value="Chromosome"/>
</dbReference>
<dbReference type="KEGG" id="rca:Rcas_3532"/>
<reference evidence="6 7" key="1">
    <citation type="submission" date="2007-08" db="EMBL/GenBank/DDBJ databases">
        <title>Complete sequence of Roseiflexus castenholzii DSM 13941.</title>
        <authorList>
            <consortium name="US DOE Joint Genome Institute"/>
            <person name="Copeland A."/>
            <person name="Lucas S."/>
            <person name="Lapidus A."/>
            <person name="Barry K."/>
            <person name="Glavina del Rio T."/>
            <person name="Dalin E."/>
            <person name="Tice H."/>
            <person name="Pitluck S."/>
            <person name="Thompson L.S."/>
            <person name="Brettin T."/>
            <person name="Bruce D."/>
            <person name="Detter J.C."/>
            <person name="Han C."/>
            <person name="Tapia R."/>
            <person name="Schmutz J."/>
            <person name="Larimer F."/>
            <person name="Land M."/>
            <person name="Hauser L."/>
            <person name="Kyrpides N."/>
            <person name="Mikhailova N."/>
            <person name="Bryant D.A."/>
            <person name="Hanada S."/>
            <person name="Tsukatani Y."/>
            <person name="Richardson P."/>
        </authorList>
    </citation>
    <scope>NUCLEOTIDE SEQUENCE [LARGE SCALE GENOMIC DNA]</scope>
    <source>
        <strain evidence="7">DSM 13941 / HLO8</strain>
    </source>
</reference>
<dbReference type="AlphaFoldDB" id="A7NPT6"/>
<evidence type="ECO:0000256" key="2">
    <source>
        <dbReference type="ARBA" id="ARBA00022692"/>
    </source>
</evidence>
<feature type="transmembrane region" description="Helical" evidence="5">
    <location>
        <begin position="43"/>
        <end position="60"/>
    </location>
</feature>
<evidence type="ECO:0000313" key="6">
    <source>
        <dbReference type="EMBL" id="ABU59582.1"/>
    </source>
</evidence>
<keyword evidence="7" id="KW-1185">Reference proteome</keyword>
<gene>
    <name evidence="6" type="ordered locus">Rcas_3532</name>
</gene>
<dbReference type="GO" id="GO:0012505">
    <property type="term" value="C:endomembrane system"/>
    <property type="evidence" value="ECO:0007669"/>
    <property type="project" value="UniProtKB-SubCell"/>
</dbReference>
<evidence type="ECO:0000313" key="7">
    <source>
        <dbReference type="Proteomes" id="UP000000263"/>
    </source>
</evidence>
<evidence type="ECO:0000256" key="5">
    <source>
        <dbReference type="SAM" id="Phobius"/>
    </source>
</evidence>
<name>A7NPT6_ROSCS</name>
<dbReference type="eggNOG" id="COG2020">
    <property type="taxonomic scope" value="Bacteria"/>
</dbReference>
<dbReference type="InterPro" id="IPR007318">
    <property type="entry name" value="Phopholipid_MeTrfase"/>
</dbReference>
<keyword evidence="6" id="KW-0808">Transferase</keyword>
<accession>A7NPT6</accession>
<keyword evidence="3 5" id="KW-1133">Transmembrane helix</keyword>
<dbReference type="Gene3D" id="1.20.120.1630">
    <property type="match status" value="1"/>
</dbReference>
<dbReference type="GO" id="GO:0032259">
    <property type="term" value="P:methylation"/>
    <property type="evidence" value="ECO:0007669"/>
    <property type="project" value="UniProtKB-KW"/>
</dbReference>
<dbReference type="PANTHER" id="PTHR43847">
    <property type="entry name" value="BLL3993 PROTEIN"/>
    <property type="match status" value="1"/>
</dbReference>
<feature type="transmembrane region" description="Helical" evidence="5">
    <location>
        <begin position="121"/>
        <end position="140"/>
    </location>
</feature>
<keyword evidence="6" id="KW-0489">Methyltransferase</keyword>
<evidence type="ECO:0000256" key="3">
    <source>
        <dbReference type="ARBA" id="ARBA00022989"/>
    </source>
</evidence>
<dbReference type="HOGENOM" id="CLU_065200_1_2_0"/>
<protein>
    <submittedName>
        <fullName evidence="6">Isoprenylcysteine carboxyl methyltransferase</fullName>
    </submittedName>
</protein>
<organism evidence="6 7">
    <name type="scientific">Roseiflexus castenholzii (strain DSM 13941 / HLO8)</name>
    <dbReference type="NCBI Taxonomy" id="383372"/>
    <lineage>
        <taxon>Bacteria</taxon>
        <taxon>Bacillati</taxon>
        <taxon>Chloroflexota</taxon>
        <taxon>Chloroflexia</taxon>
        <taxon>Chloroflexales</taxon>
        <taxon>Roseiflexineae</taxon>
        <taxon>Roseiflexaceae</taxon>
        <taxon>Roseiflexus</taxon>
    </lineage>
</organism>
<dbReference type="STRING" id="383372.Rcas_3532"/>
<keyword evidence="4 5" id="KW-0472">Membrane</keyword>
<comment type="subcellular location">
    <subcellularLocation>
        <location evidence="1">Endomembrane system</location>
        <topology evidence="1">Multi-pass membrane protein</topology>
    </subcellularLocation>
</comment>